<evidence type="ECO:0000313" key="12">
    <source>
        <dbReference type="Proteomes" id="UP000182444"/>
    </source>
</evidence>
<dbReference type="PROSITE" id="PS00893">
    <property type="entry name" value="NUDIX_BOX"/>
    <property type="match status" value="1"/>
</dbReference>
<dbReference type="CDD" id="cd03672">
    <property type="entry name" value="NUDIX_Dcp2p_Nudt20"/>
    <property type="match status" value="1"/>
</dbReference>
<gene>
    <name evidence="11" type="ORF">YALI1_C18541g</name>
</gene>
<dbReference type="FunFam" id="3.90.79.10:FF:000003">
    <property type="entry name" value="M7GpppN-mRNA hydrolase isoform 2"/>
    <property type="match status" value="1"/>
</dbReference>
<feature type="compositionally biased region" description="Basic and acidic residues" evidence="9">
    <location>
        <begin position="756"/>
        <end position="765"/>
    </location>
</feature>
<sequence length="1010" mass="109269">MSIELRSPYSGSLKECIQDLVVRFIINVPKEDLQTIERIFFQIEEAQWYYEDFVRELNPKLPSLKMPKFAQHIYEYCPQLWNIKDIKSSIKTFRDYKLAIPVCGAIIMTPKMNKILLVQAYDGNSWGFPRGKIGKDESKEECAVREVYEEIGFDISPYLKPDKYVDIRMKGKDFRLYLVRGVPQDTVFETQTRKEISKIEWRDLKSMPGYARKKGSSNHFFMVTPFVPGLLKFIAQEKGLEVNDVGETDNVGETDATESAVEPANPTPEPVNQMYNQNQNSTPAPPSNLPFAPPPFFGNFGPTPFAPPGFGPPQGFPMPFMGAPGPGMPPPAQFSQFQQMPQFQEFQEELQEAVGEPEPVQEVAAEVAKPVEPVVTPRAPPPPSQLLLEGALRARKRDMSNAHSLLSTLRSGGRASSPGASHMNANASSGKAESLMALLNNPASSSKPVVRDLDSTKPKASSGLLALLNTQPKPPQKEEKKTKPSDALLGLLTKSKSTDSEPETQVNTRVPSQVPSPSNGSAEVTNLNPVHTQEVIHSPASSTSAIASPANPSPGPLVNPSPVYPAQSLQSPNPVGTQVSSPNPQTYPNNPGYPNSASTSGLISSVPSEVDMLRLVSPQGATPQGTTPLPISEAELVASLTSQVSSPQIGTPLTEQDLIRSLQSQSATQLQAQLEGTSEGGDGLGLKADGGSGNGLLSSMGHLHMPSQPTSEYVSEVESVPPALAPKPVRAVPKPLSEADLISHLKAQKLDDDDSDMSRDIRDIDAGFGRDSSRSRELREESRHRKSRDSPREVTKASPVSSQLDAELLALLKPSTPPLPSTKTEDNELMGLLKGGSEWRPRKSAKPKSEHKPKVEVQTNQPVNELMSLLKSPSAVSSTTATPTTPHPNPVPVQAVQSGSSELLSMLKGNQQQQPHYQQQKAQHQPLAQPKNELLDMLKGSGPSEVQSPVQPQPPQSSQQPNELLQMLKDAGSGGSPAPVQQPAFQDPAIVQQSKPSASGSLLSLLNRGK</sequence>
<evidence type="ECO:0000256" key="1">
    <source>
        <dbReference type="ARBA" id="ARBA00001936"/>
    </source>
</evidence>
<evidence type="ECO:0000256" key="2">
    <source>
        <dbReference type="ARBA" id="ARBA00004496"/>
    </source>
</evidence>
<name>A0A1D8NAZ7_YARLL</name>
<dbReference type="eggNOG" id="KOG2937">
    <property type="taxonomic scope" value="Eukaryota"/>
</dbReference>
<dbReference type="Gene3D" id="3.90.79.10">
    <property type="entry name" value="Nucleoside Triphosphate Pyrophosphohydrolase"/>
    <property type="match status" value="1"/>
</dbReference>
<dbReference type="EMBL" id="CP017555">
    <property type="protein sequence ID" value="AOW02799.1"/>
    <property type="molecule type" value="Genomic_DNA"/>
</dbReference>
<accession>A0A1D8NAZ7</accession>
<comment type="subcellular location">
    <subcellularLocation>
        <location evidence="2">Cytoplasm</location>
    </subcellularLocation>
</comment>
<dbReference type="GO" id="GO:0000932">
    <property type="term" value="C:P-body"/>
    <property type="evidence" value="ECO:0007669"/>
    <property type="project" value="TreeGrafter"/>
</dbReference>
<dbReference type="InterPro" id="IPR015797">
    <property type="entry name" value="NUDIX_hydrolase-like_dom_sf"/>
</dbReference>
<dbReference type="VEuPathDB" id="FungiDB:YALI1_C18541g"/>
<dbReference type="Pfam" id="PF00293">
    <property type="entry name" value="NUDIX"/>
    <property type="match status" value="1"/>
</dbReference>
<feature type="compositionally biased region" description="Basic and acidic residues" evidence="9">
    <location>
        <begin position="475"/>
        <end position="484"/>
    </location>
</feature>
<dbReference type="Gene3D" id="1.10.10.1050">
    <property type="entry name" value="Dcp2, box A domain"/>
    <property type="match status" value="1"/>
</dbReference>
<dbReference type="GO" id="GO:0000290">
    <property type="term" value="P:deadenylation-dependent decapping of nuclear-transcribed mRNA"/>
    <property type="evidence" value="ECO:0007669"/>
    <property type="project" value="InterPro"/>
</dbReference>
<dbReference type="InterPro" id="IPR000086">
    <property type="entry name" value="NUDIX_hydrolase_dom"/>
</dbReference>
<evidence type="ECO:0000256" key="3">
    <source>
        <dbReference type="ARBA" id="ARBA00005279"/>
    </source>
</evidence>
<dbReference type="PANTHER" id="PTHR23114">
    <property type="entry name" value="M7GPPPN-MRNA HYDROLASE"/>
    <property type="match status" value="1"/>
</dbReference>
<feature type="region of interest" description="Disordered" evidence="9">
    <location>
        <begin position="244"/>
        <end position="271"/>
    </location>
</feature>
<feature type="region of interest" description="Disordered" evidence="9">
    <location>
        <begin position="407"/>
        <end position="603"/>
    </location>
</feature>
<evidence type="ECO:0000256" key="6">
    <source>
        <dbReference type="ARBA" id="ARBA00022801"/>
    </source>
</evidence>
<feature type="domain" description="Nudix hydrolase" evidence="10">
    <location>
        <begin position="98"/>
        <end position="223"/>
    </location>
</feature>
<dbReference type="InterPro" id="IPR007722">
    <property type="entry name" value="DCP2_BoxA"/>
</dbReference>
<keyword evidence="4" id="KW-0963">Cytoplasm</keyword>
<dbReference type="InterPro" id="IPR036189">
    <property type="entry name" value="DCP2_BoxA_sf"/>
</dbReference>
<feature type="compositionally biased region" description="Polar residues" evidence="9">
    <location>
        <begin position="567"/>
        <end position="603"/>
    </location>
</feature>
<reference evidence="11 12" key="1">
    <citation type="journal article" date="2016" name="PLoS ONE">
        <title>Sequence Assembly of Yarrowia lipolytica Strain W29/CLIB89 Shows Transposable Element Diversity.</title>
        <authorList>
            <person name="Magnan C."/>
            <person name="Yu J."/>
            <person name="Chang I."/>
            <person name="Jahn E."/>
            <person name="Kanomata Y."/>
            <person name="Wu J."/>
            <person name="Zeller M."/>
            <person name="Oakes M."/>
            <person name="Baldi P."/>
            <person name="Sandmeyer S."/>
        </authorList>
    </citation>
    <scope>NUCLEOTIDE SEQUENCE [LARGE SCALE GENOMIC DNA]</scope>
    <source>
        <strain evidence="12">CLIB89(W29)</strain>
    </source>
</reference>
<dbReference type="GO" id="GO:0000184">
    <property type="term" value="P:nuclear-transcribed mRNA catabolic process, nonsense-mediated decay"/>
    <property type="evidence" value="ECO:0007669"/>
    <property type="project" value="InterPro"/>
</dbReference>
<dbReference type="GeneID" id="2909531"/>
<comment type="similarity">
    <text evidence="3">Belongs to the Nudix hydrolase family. DCP2 subfamily.</text>
</comment>
<dbReference type="GO" id="GO:0140933">
    <property type="term" value="F:5'-(N(7)-methylguanosine 5'-triphospho)-[mRNA] hydrolase activity"/>
    <property type="evidence" value="ECO:0007669"/>
    <property type="project" value="InterPro"/>
</dbReference>
<dbReference type="RefSeq" id="XP_501788.3">
    <property type="nucleotide sequence ID" value="XM_501788.3"/>
</dbReference>
<dbReference type="InterPro" id="IPR020084">
    <property type="entry name" value="NUDIX_hydrolase_CS"/>
</dbReference>
<keyword evidence="8" id="KW-0464">Manganese</keyword>
<feature type="compositionally biased region" description="Low complexity" evidence="9">
    <location>
        <begin position="872"/>
        <end position="884"/>
    </location>
</feature>
<dbReference type="Proteomes" id="UP000182444">
    <property type="component" value="Chromosome 1C"/>
</dbReference>
<dbReference type="SUPFAM" id="SSF140586">
    <property type="entry name" value="Dcp2 domain-like"/>
    <property type="match status" value="1"/>
</dbReference>
<dbReference type="AlphaFoldDB" id="A0A1D8NAZ7"/>
<dbReference type="GO" id="GO:0030145">
    <property type="term" value="F:manganese ion binding"/>
    <property type="evidence" value="ECO:0007669"/>
    <property type="project" value="InterPro"/>
</dbReference>
<evidence type="ECO:0000256" key="8">
    <source>
        <dbReference type="ARBA" id="ARBA00023211"/>
    </source>
</evidence>
<proteinExistence type="inferred from homology"/>
<protein>
    <recommendedName>
        <fullName evidence="10">Nudix hydrolase domain-containing protein</fullName>
    </recommendedName>
</protein>
<evidence type="ECO:0000256" key="9">
    <source>
        <dbReference type="SAM" id="MobiDB-lite"/>
    </source>
</evidence>
<dbReference type="PANTHER" id="PTHR23114:SF17">
    <property type="entry name" value="M7GPPPN-MRNA HYDROLASE"/>
    <property type="match status" value="1"/>
</dbReference>
<feature type="region of interest" description="Disordered" evidence="9">
    <location>
        <begin position="746"/>
        <end position="1010"/>
    </location>
</feature>
<comment type="cofactor">
    <cofactor evidence="1">
        <name>Mn(2+)</name>
        <dbReference type="ChEBI" id="CHEBI:29035"/>
    </cofactor>
</comment>
<dbReference type="KEGG" id="yli:2909531"/>
<feature type="compositionally biased region" description="Acidic residues" evidence="9">
    <location>
        <begin position="244"/>
        <end position="256"/>
    </location>
</feature>
<dbReference type="VEuPathDB" id="FungiDB:YALI0_C13310g"/>
<dbReference type="GO" id="GO:0003723">
    <property type="term" value="F:RNA binding"/>
    <property type="evidence" value="ECO:0007669"/>
    <property type="project" value="UniProtKB-KW"/>
</dbReference>
<evidence type="ECO:0000256" key="7">
    <source>
        <dbReference type="ARBA" id="ARBA00022884"/>
    </source>
</evidence>
<evidence type="ECO:0000259" key="10">
    <source>
        <dbReference type="PROSITE" id="PS51462"/>
    </source>
</evidence>
<keyword evidence="6" id="KW-0378">Hydrolase</keyword>
<dbReference type="SMART" id="SM01125">
    <property type="entry name" value="DCP2"/>
    <property type="match status" value="1"/>
</dbReference>
<feature type="compositionally biased region" description="Low complexity" evidence="9">
    <location>
        <begin position="911"/>
        <end position="931"/>
    </location>
</feature>
<feature type="compositionally biased region" description="Low complexity" evidence="9">
    <location>
        <begin position="410"/>
        <end position="421"/>
    </location>
</feature>
<evidence type="ECO:0000256" key="4">
    <source>
        <dbReference type="ARBA" id="ARBA00022490"/>
    </source>
</evidence>
<feature type="compositionally biased region" description="Pro residues" evidence="9">
    <location>
        <begin position="551"/>
        <end position="563"/>
    </location>
</feature>
<dbReference type="InterPro" id="IPR044099">
    <property type="entry name" value="Dcp2_NUDIX"/>
</dbReference>
<evidence type="ECO:0000256" key="5">
    <source>
        <dbReference type="ARBA" id="ARBA00022723"/>
    </source>
</evidence>
<feature type="compositionally biased region" description="Low complexity" evidence="9">
    <location>
        <begin position="943"/>
        <end position="961"/>
    </location>
</feature>
<dbReference type="Pfam" id="PF05026">
    <property type="entry name" value="DCP2"/>
    <property type="match status" value="1"/>
</dbReference>
<feature type="compositionally biased region" description="Polar residues" evidence="9">
    <location>
        <begin position="991"/>
        <end position="1004"/>
    </location>
</feature>
<dbReference type="PROSITE" id="PS51462">
    <property type="entry name" value="NUDIX"/>
    <property type="match status" value="1"/>
</dbReference>
<organism evidence="11 12">
    <name type="scientific">Yarrowia lipolytica</name>
    <name type="common">Candida lipolytica</name>
    <dbReference type="NCBI Taxonomy" id="4952"/>
    <lineage>
        <taxon>Eukaryota</taxon>
        <taxon>Fungi</taxon>
        <taxon>Dikarya</taxon>
        <taxon>Ascomycota</taxon>
        <taxon>Saccharomycotina</taxon>
        <taxon>Dipodascomycetes</taxon>
        <taxon>Dipodascales</taxon>
        <taxon>Dipodascales incertae sedis</taxon>
        <taxon>Yarrowia</taxon>
    </lineage>
</organism>
<feature type="compositionally biased region" description="Low complexity" evidence="9">
    <location>
        <begin position="538"/>
        <end position="550"/>
    </location>
</feature>
<feature type="compositionally biased region" description="Basic and acidic residues" evidence="9">
    <location>
        <begin position="771"/>
        <end position="795"/>
    </location>
</feature>
<keyword evidence="5" id="KW-0479">Metal-binding</keyword>
<feature type="compositionally biased region" description="Polar residues" evidence="9">
    <location>
        <begin position="503"/>
        <end position="531"/>
    </location>
</feature>
<keyword evidence="7" id="KW-0694">RNA-binding</keyword>
<evidence type="ECO:0000313" key="11">
    <source>
        <dbReference type="EMBL" id="AOW02799.1"/>
    </source>
</evidence>
<dbReference type="SUPFAM" id="SSF55811">
    <property type="entry name" value="Nudix"/>
    <property type="match status" value="1"/>
</dbReference>
<feature type="compositionally biased region" description="Basic and acidic residues" evidence="9">
    <location>
        <begin position="837"/>
        <end position="855"/>
    </location>
</feature>